<dbReference type="RefSeq" id="WP_010899576.1">
    <property type="nucleotide sequence ID" value="NC_002570.2"/>
</dbReference>
<feature type="transmembrane region" description="Helical" evidence="1">
    <location>
        <begin position="6"/>
        <end position="25"/>
    </location>
</feature>
<proteinExistence type="predicted"/>
<dbReference type="NCBIfam" id="NF033493">
    <property type="entry name" value="MetS_like_NSS"/>
    <property type="match status" value="1"/>
</dbReference>
<dbReference type="KEGG" id="bha:BH3438"/>
<accession>Q9K7C6</accession>
<evidence type="ECO:0000313" key="2">
    <source>
        <dbReference type="EMBL" id="BAB07157.1"/>
    </source>
</evidence>
<sequence>MSVSAIIMMITGMVIIWGGLALSILHARKASRAK</sequence>
<evidence type="ECO:0000256" key="1">
    <source>
        <dbReference type="SAM" id="Phobius"/>
    </source>
</evidence>
<dbReference type="InterPro" id="IPR031596">
    <property type="entry name" value="MaAIMP_sms"/>
</dbReference>
<dbReference type="OrthoDB" id="2055915at2"/>
<dbReference type="Proteomes" id="UP000001258">
    <property type="component" value="Chromosome"/>
</dbReference>
<gene>
    <name evidence="2" type="ordered locus">BH3438</name>
</gene>
<dbReference type="PIR" id="F84079">
    <property type="entry name" value="F84079"/>
</dbReference>
<keyword evidence="1" id="KW-0812">Transmembrane</keyword>
<dbReference type="GeneID" id="87598976"/>
<reference evidence="2 3" key="1">
    <citation type="journal article" date="2000" name="Nucleic Acids Res.">
        <title>Complete genome sequence of the alkaliphilic bacterium Bacillus halodurans and genomic sequence comparison with Bacillus subtilis.</title>
        <authorList>
            <person name="Takami H."/>
            <person name="Nakasone K."/>
            <person name="Takaki Y."/>
            <person name="Maeno G."/>
            <person name="Sasaki R."/>
            <person name="Masui N."/>
            <person name="Fuji F."/>
            <person name="Hirama C."/>
            <person name="Nakamura Y."/>
            <person name="Ogasawara N."/>
            <person name="Kuhara S."/>
            <person name="Horikoshi K."/>
        </authorList>
    </citation>
    <scope>NUCLEOTIDE SEQUENCE [LARGE SCALE GENOMIC DNA]</scope>
    <source>
        <strain evidence="3">ATCC BAA-125 / DSM 18197 / FERM 7344 / JCM 9153 / C-125</strain>
    </source>
</reference>
<keyword evidence="1" id="KW-0472">Membrane</keyword>
<evidence type="ECO:0000313" key="3">
    <source>
        <dbReference type="Proteomes" id="UP000001258"/>
    </source>
</evidence>
<organism evidence="2 3">
    <name type="scientific">Halalkalibacterium halodurans (strain ATCC BAA-125 / DSM 18197 / FERM 7344 / JCM 9153 / C-125)</name>
    <name type="common">Bacillus halodurans</name>
    <dbReference type="NCBI Taxonomy" id="272558"/>
    <lineage>
        <taxon>Bacteria</taxon>
        <taxon>Bacillati</taxon>
        <taxon>Bacillota</taxon>
        <taxon>Bacilli</taxon>
        <taxon>Bacillales</taxon>
        <taxon>Bacillaceae</taxon>
        <taxon>Halalkalibacterium (ex Joshi et al. 2022)</taxon>
    </lineage>
</organism>
<keyword evidence="3" id="KW-1185">Reference proteome</keyword>
<protein>
    <submittedName>
        <fullName evidence="2">BH3438 protein</fullName>
    </submittedName>
</protein>
<dbReference type="EMBL" id="BA000004">
    <property type="protein sequence ID" value="BAB07157.1"/>
    <property type="molecule type" value="Genomic_DNA"/>
</dbReference>
<keyword evidence="1" id="KW-1133">Transmembrane helix</keyword>
<dbReference type="HOGENOM" id="CLU_210189_3_2_9"/>
<dbReference type="AlphaFoldDB" id="Q9K7C6"/>
<name>Q9K7C6_HALH5</name>
<dbReference type="Pfam" id="PF16951">
    <property type="entry name" value="MaAIMP_sms"/>
    <property type="match status" value="1"/>
</dbReference>